<dbReference type="EMBL" id="JBHSXH010000009">
    <property type="protein sequence ID" value="MFC6824124.1"/>
    <property type="molecule type" value="Genomic_DNA"/>
</dbReference>
<protein>
    <submittedName>
        <fullName evidence="3">WD40/YVTN/BNR-like repeat-containing protein</fullName>
    </submittedName>
</protein>
<dbReference type="AlphaFoldDB" id="A0ABD5TUE5"/>
<accession>A0ABD5TUE5</accession>
<proteinExistence type="predicted"/>
<sequence length="439" mass="44671">MTDSERRDDGFVAFYREYTKTWVHALATVALTAFGTLTTLDRLFAVVAIAAYVVPLVVQYLRYSPEPEAEMEAEPEAADGADTRPTARGTDEATGTNGGTEAEATAEQPTAERTTGDAARMTEPARAGDSGPVDSLDPETPDPPAPDPEWIAIDAATDETLFDAAIAGDDAYAVGSGGVVVAGSGTDDWRVVLPDGPGAGGNALRGVDSTPGGVWVAGDGGAVGRVDPETGRHVDYSPPDGDTSNVTAVAAAGGPGDETVLLADGSGRIRRGYYRDGELSWDDPVKPGSGSSVAGVVLLDGGVGFLCDTNDGAYRTGDGGRTFESVGPVGADGTLTDAAATGPETCLVAADDGAIHRYGGTTWTPERLCEESVTALSSDGNGAVACTADGAVYERFGSNGWERVETAASASLRGVAVGGETAVAVGDEGRVVERRAGSR</sequence>
<feature type="region of interest" description="Disordered" evidence="1">
    <location>
        <begin position="69"/>
        <end position="149"/>
    </location>
</feature>
<dbReference type="Proteomes" id="UP001596408">
    <property type="component" value="Unassembled WGS sequence"/>
</dbReference>
<keyword evidence="2" id="KW-0812">Transmembrane</keyword>
<name>A0ABD5TUE5_9EURY</name>
<dbReference type="RefSeq" id="WP_379692720.1">
    <property type="nucleotide sequence ID" value="NZ_JBHSXH010000009.1"/>
</dbReference>
<gene>
    <name evidence="3" type="ORF">ACFQEV_03820</name>
</gene>
<keyword evidence="2" id="KW-1133">Transmembrane helix</keyword>
<feature type="compositionally biased region" description="Acidic residues" evidence="1">
    <location>
        <begin position="69"/>
        <end position="79"/>
    </location>
</feature>
<comment type="caution">
    <text evidence="3">The sequence shown here is derived from an EMBL/GenBank/DDBJ whole genome shotgun (WGS) entry which is preliminary data.</text>
</comment>
<keyword evidence="4" id="KW-1185">Reference proteome</keyword>
<evidence type="ECO:0000313" key="4">
    <source>
        <dbReference type="Proteomes" id="UP001596408"/>
    </source>
</evidence>
<dbReference type="SUPFAM" id="SSF50998">
    <property type="entry name" value="Quinoprotein alcohol dehydrogenase-like"/>
    <property type="match status" value="1"/>
</dbReference>
<feature type="transmembrane region" description="Helical" evidence="2">
    <location>
        <begin position="21"/>
        <end position="37"/>
    </location>
</feature>
<evidence type="ECO:0000256" key="2">
    <source>
        <dbReference type="SAM" id="Phobius"/>
    </source>
</evidence>
<dbReference type="InterPro" id="IPR011047">
    <property type="entry name" value="Quinoprotein_ADH-like_sf"/>
</dbReference>
<reference evidence="3 4" key="1">
    <citation type="journal article" date="2019" name="Int. J. Syst. Evol. Microbiol.">
        <title>The Global Catalogue of Microorganisms (GCM) 10K type strain sequencing project: providing services to taxonomists for standard genome sequencing and annotation.</title>
        <authorList>
            <consortium name="The Broad Institute Genomics Platform"/>
            <consortium name="The Broad Institute Genome Sequencing Center for Infectious Disease"/>
            <person name="Wu L."/>
            <person name="Ma J."/>
        </authorList>
    </citation>
    <scope>NUCLEOTIDE SEQUENCE [LARGE SCALE GENOMIC DNA]</scope>
    <source>
        <strain evidence="3 4">YIM 94188</strain>
    </source>
</reference>
<feature type="compositionally biased region" description="Low complexity" evidence="1">
    <location>
        <begin position="92"/>
        <end position="113"/>
    </location>
</feature>
<keyword evidence="2" id="KW-0472">Membrane</keyword>
<evidence type="ECO:0000313" key="3">
    <source>
        <dbReference type="EMBL" id="MFC6824124.1"/>
    </source>
</evidence>
<organism evidence="3 4">
    <name type="scientific">Halopelagius fulvigenes</name>
    <dbReference type="NCBI Taxonomy" id="1198324"/>
    <lineage>
        <taxon>Archaea</taxon>
        <taxon>Methanobacteriati</taxon>
        <taxon>Methanobacteriota</taxon>
        <taxon>Stenosarchaea group</taxon>
        <taxon>Halobacteria</taxon>
        <taxon>Halobacteriales</taxon>
        <taxon>Haloferacaceae</taxon>
    </lineage>
</organism>
<evidence type="ECO:0000256" key="1">
    <source>
        <dbReference type="SAM" id="MobiDB-lite"/>
    </source>
</evidence>